<gene>
    <name evidence="3" type="ORF">M6D89_14410</name>
</gene>
<reference evidence="3" key="2">
    <citation type="submission" date="2023-01" db="EMBL/GenBank/DDBJ databases">
        <title>Gilvimarinus xylanilyticus HB14 isolated from Caulerpa lentillifera aquaculture base in Hainan, China.</title>
        <authorList>
            <person name="Zhang Y.-J."/>
        </authorList>
    </citation>
    <scope>NUCLEOTIDE SEQUENCE</scope>
    <source>
        <strain evidence="3">HB14</strain>
    </source>
</reference>
<sequence length="164" mass="18986">MNVRKLRLQRGWSQEQLAEMTDLSIRTIQRIERGQVPSLESRKALAAVFDIDLSEWQIEDDTVVRSDPQNQSAETPTDLEERAAIEYVRDLKAFYSNVCVYLAVIPFLFFINLTTSPGYIWAWWPALGWGVGLAIHGINAFEVFNLFGPKWERKQVEKRLGRKL</sequence>
<dbReference type="CDD" id="cd00093">
    <property type="entry name" value="HTH_XRE"/>
    <property type="match status" value="1"/>
</dbReference>
<name>A0A9X2I1N7_9GAMM</name>
<dbReference type="Proteomes" id="UP001139319">
    <property type="component" value="Unassembled WGS sequence"/>
</dbReference>
<dbReference type="InterPro" id="IPR001387">
    <property type="entry name" value="Cro/C1-type_HTH"/>
</dbReference>
<protein>
    <submittedName>
        <fullName evidence="3">2TM domain-containing protein</fullName>
    </submittedName>
</protein>
<dbReference type="Pfam" id="PF13239">
    <property type="entry name" value="2TM"/>
    <property type="match status" value="1"/>
</dbReference>
<dbReference type="EMBL" id="JAMFTH010000005">
    <property type="protein sequence ID" value="MCP8900496.1"/>
    <property type="molecule type" value="Genomic_DNA"/>
</dbReference>
<keyword evidence="1" id="KW-0812">Transmembrane</keyword>
<keyword evidence="4" id="KW-1185">Reference proteome</keyword>
<organism evidence="3 4">
    <name type="scientific">Gilvimarinus xylanilyticus</name>
    <dbReference type="NCBI Taxonomy" id="2944139"/>
    <lineage>
        <taxon>Bacteria</taxon>
        <taxon>Pseudomonadati</taxon>
        <taxon>Pseudomonadota</taxon>
        <taxon>Gammaproteobacteria</taxon>
        <taxon>Cellvibrionales</taxon>
        <taxon>Cellvibrionaceae</taxon>
        <taxon>Gilvimarinus</taxon>
    </lineage>
</organism>
<feature type="domain" description="HTH cro/C1-type" evidence="2">
    <location>
        <begin position="3"/>
        <end position="56"/>
    </location>
</feature>
<evidence type="ECO:0000313" key="4">
    <source>
        <dbReference type="Proteomes" id="UP001139319"/>
    </source>
</evidence>
<dbReference type="GO" id="GO:0003677">
    <property type="term" value="F:DNA binding"/>
    <property type="evidence" value="ECO:0007669"/>
    <property type="project" value="InterPro"/>
</dbReference>
<keyword evidence="1" id="KW-1133">Transmembrane helix</keyword>
<comment type="caution">
    <text evidence="3">The sequence shown here is derived from an EMBL/GenBank/DDBJ whole genome shotgun (WGS) entry which is preliminary data.</text>
</comment>
<evidence type="ECO:0000256" key="1">
    <source>
        <dbReference type="SAM" id="Phobius"/>
    </source>
</evidence>
<reference evidence="3" key="1">
    <citation type="submission" date="2022-05" db="EMBL/GenBank/DDBJ databases">
        <authorList>
            <person name="Sun H.-N."/>
        </authorList>
    </citation>
    <scope>NUCLEOTIDE SEQUENCE</scope>
    <source>
        <strain evidence="3">HB14</strain>
    </source>
</reference>
<evidence type="ECO:0000259" key="2">
    <source>
        <dbReference type="PROSITE" id="PS50943"/>
    </source>
</evidence>
<dbReference type="Pfam" id="PF01381">
    <property type="entry name" value="HTH_3"/>
    <property type="match status" value="1"/>
</dbReference>
<dbReference type="PROSITE" id="PS50943">
    <property type="entry name" value="HTH_CROC1"/>
    <property type="match status" value="1"/>
</dbReference>
<dbReference type="InterPro" id="IPR010982">
    <property type="entry name" value="Lambda_DNA-bd_dom_sf"/>
</dbReference>
<proteinExistence type="predicted"/>
<dbReference type="AlphaFoldDB" id="A0A9X2I1N7"/>
<evidence type="ECO:0000313" key="3">
    <source>
        <dbReference type="EMBL" id="MCP8900496.1"/>
    </source>
</evidence>
<feature type="transmembrane region" description="Helical" evidence="1">
    <location>
        <begin position="98"/>
        <end position="120"/>
    </location>
</feature>
<dbReference type="Gene3D" id="1.10.260.40">
    <property type="entry name" value="lambda repressor-like DNA-binding domains"/>
    <property type="match status" value="1"/>
</dbReference>
<dbReference type="SUPFAM" id="SSF47413">
    <property type="entry name" value="lambda repressor-like DNA-binding domains"/>
    <property type="match status" value="1"/>
</dbReference>
<dbReference type="InterPro" id="IPR025698">
    <property type="entry name" value="2TM_dom"/>
</dbReference>
<accession>A0A9X2I1N7</accession>
<feature type="transmembrane region" description="Helical" evidence="1">
    <location>
        <begin position="126"/>
        <end position="148"/>
    </location>
</feature>
<keyword evidence="1" id="KW-0472">Membrane</keyword>
<dbReference type="RefSeq" id="WP_253968785.1">
    <property type="nucleotide sequence ID" value="NZ_JAMFTH010000005.1"/>
</dbReference>
<dbReference type="SMART" id="SM00530">
    <property type="entry name" value="HTH_XRE"/>
    <property type="match status" value="1"/>
</dbReference>